<dbReference type="Pfam" id="PF13948">
    <property type="entry name" value="DUF4215"/>
    <property type="match status" value="1"/>
</dbReference>
<dbReference type="NCBIfam" id="TIGR02232">
    <property type="entry name" value="myxo_disulf_rpt"/>
    <property type="match status" value="1"/>
</dbReference>
<feature type="region of interest" description="Disordered" evidence="4">
    <location>
        <begin position="215"/>
        <end position="245"/>
    </location>
</feature>
<dbReference type="AlphaFoldDB" id="A0A0S1SGC4"/>
<dbReference type="Proteomes" id="UP000069135">
    <property type="component" value="Chromosome"/>
</dbReference>
<dbReference type="InterPro" id="IPR036116">
    <property type="entry name" value="FN3_sf"/>
</dbReference>
<dbReference type="Gene3D" id="2.60.40.680">
    <property type="match status" value="1"/>
</dbReference>
<feature type="domain" description="Fibronectin type-III" evidence="5">
    <location>
        <begin position="391"/>
        <end position="484"/>
    </location>
</feature>
<dbReference type="PROSITE" id="PS50853">
    <property type="entry name" value="FN3"/>
    <property type="match status" value="1"/>
</dbReference>
<gene>
    <name evidence="6" type="ORF">PeribacterD1_0349</name>
</gene>
<evidence type="ECO:0000256" key="4">
    <source>
        <dbReference type="SAM" id="MobiDB-lite"/>
    </source>
</evidence>
<keyword evidence="2" id="KW-0677">Repeat</keyword>
<dbReference type="SUPFAM" id="SSF49384">
    <property type="entry name" value="Carbohydrate-binding domain"/>
    <property type="match status" value="1"/>
</dbReference>
<reference evidence="6 7" key="2">
    <citation type="journal article" date="2016" name="PeerJ">
        <title>Analysis of five complete genome sequences for members of the class Peribacteria in the recently recognized Peregrinibacteria bacterial phylum.</title>
        <authorList>
            <person name="Anantharaman K."/>
            <person name="Brown C.T."/>
            <person name="Burstein D."/>
            <person name="Castelle C.J."/>
            <person name="Probst A.J."/>
            <person name="Thomas B.C."/>
            <person name="Williams K.H."/>
            <person name="Banfield J.F."/>
        </authorList>
    </citation>
    <scope>NUCLEOTIDE SEQUENCE [LARGE SCALE GENOMIC DNA]</scope>
    <source>
        <strain evidence="6">RIFOXYD1_FULL_PER-ii_59_16</strain>
    </source>
</reference>
<organism evidence="6 7">
    <name type="scientific">Candidatus Peribacter riflensis</name>
    <dbReference type="NCBI Taxonomy" id="1735162"/>
    <lineage>
        <taxon>Bacteria</taxon>
        <taxon>Candidatus Peregrinibacteriota</taxon>
        <taxon>Candidatus Peribacteria</taxon>
        <taxon>Candidatus Peribacterales</taxon>
        <taxon>Candidatus Peribacteraceae</taxon>
        <taxon>Candidatus Peribacter</taxon>
    </lineage>
</organism>
<dbReference type="InterPro" id="IPR011936">
    <property type="entry name" value="Myxo_disulph_rpt"/>
</dbReference>
<dbReference type="InterPro" id="IPR008965">
    <property type="entry name" value="CBM2/CBM3_carb-bd_dom_sf"/>
</dbReference>
<dbReference type="InterPro" id="IPR013783">
    <property type="entry name" value="Ig-like_fold"/>
</dbReference>
<accession>A0A0S1SRV9</accession>
<dbReference type="Pfam" id="PF00041">
    <property type="entry name" value="fn3"/>
    <property type="match status" value="1"/>
</dbReference>
<name>A0A0S1SGC4_9BACT</name>
<evidence type="ECO:0000256" key="3">
    <source>
        <dbReference type="ARBA" id="ARBA00023157"/>
    </source>
</evidence>
<sequence>MKHTAISRRLTIIKILALPVLLSVVLIPGRFIAEETATTSLFLRPHCAQGTTPCPTFAVEDPETLRTPAMEKDDILHMDLIAINPDQKKIARVRSWIQYNPAVLEGMGITAGTALPTAAPGEINFSTSDGLIKIDLSARANEEPADEEIVVARIQLKVKSIPTTQTDVLSFYDVQPTGHTRVVAKKTDGTAEDILTQNPGSLLVAFAAASSSSAGSQTSTGSGSSASSVHSGSGSSASSTSKSAGSGSSLSSAVSSAASSAAGPICGNGLVEVGEQCDDGNFLAGDGCSITCTREAASSTSALTGSGSSSAQSSNAPQLPDGSACTDHAACKGGLCSSGICRGDFLKVEDGGACNTATQCLSGVCQSNRCGGAASSAASFVSLPQGQSAFALLQVRSVRITTEGTSLYVAWDPLASSQLKAYNLYYGTTSGRYIQRKTVSAESTSMAIRNLPEKTTYFVAIRALSLTDEESAFSQEVAVEVGNPKTSTSPLTGDLMATRKPVTVPGETGMPSVIALLLTLSAVTGTAIASRRQAVALTAPPRSR</sequence>
<accession>A0A0S1SNA2</accession>
<dbReference type="Pfam" id="PF00963">
    <property type="entry name" value="Cohesin"/>
    <property type="match status" value="1"/>
</dbReference>
<evidence type="ECO:0000313" key="6">
    <source>
        <dbReference type="EMBL" id="ALM13047.1"/>
    </source>
</evidence>
<dbReference type="KEGG" id="prf:PeribacterA2_0349"/>
<evidence type="ECO:0000256" key="2">
    <source>
        <dbReference type="ARBA" id="ARBA00022737"/>
    </source>
</evidence>
<reference evidence="7" key="1">
    <citation type="submission" date="2015-10" db="EMBL/GenBank/DDBJ databases">
        <title>Analysis of five complete genome sequences for members of the class Peribacteria in the recently recognized Peregrinibacteria bacterial phylum.</title>
        <authorList>
            <person name="Anantharaman K."/>
            <person name="Brown C.T."/>
            <person name="Burstein D."/>
            <person name="Castelle C.J."/>
            <person name="Probst A.J."/>
            <person name="Thomas B.C."/>
            <person name="Williams K.H."/>
            <person name="Banfield J.F."/>
        </authorList>
    </citation>
    <scope>NUCLEOTIDE SEQUENCE [LARGE SCALE GENOMIC DNA]</scope>
</reference>
<evidence type="ECO:0000256" key="1">
    <source>
        <dbReference type="ARBA" id="ARBA00022729"/>
    </source>
</evidence>
<dbReference type="PATRIC" id="fig|1735161.3.peg.348"/>
<dbReference type="InterPro" id="IPR003961">
    <property type="entry name" value="FN3_dom"/>
</dbReference>
<dbReference type="EMBL" id="CP013065">
    <property type="protein sequence ID" value="ALM13047.1"/>
    <property type="molecule type" value="Genomic_DNA"/>
</dbReference>
<accession>A0A0S1SEF6</accession>
<dbReference type="GO" id="GO:0030246">
    <property type="term" value="F:carbohydrate binding"/>
    <property type="evidence" value="ECO:0007669"/>
    <property type="project" value="InterPro"/>
</dbReference>
<dbReference type="GO" id="GO:0000272">
    <property type="term" value="P:polysaccharide catabolic process"/>
    <property type="evidence" value="ECO:0007669"/>
    <property type="project" value="InterPro"/>
</dbReference>
<dbReference type="CDD" id="cd00063">
    <property type="entry name" value="FN3"/>
    <property type="match status" value="1"/>
</dbReference>
<accession>A0A0S1SW59</accession>
<dbReference type="InterPro" id="IPR002102">
    <property type="entry name" value="Cohesin_dom"/>
</dbReference>
<keyword evidence="1" id="KW-0732">Signal</keyword>
<keyword evidence="3" id="KW-1015">Disulfide bond</keyword>
<proteinExistence type="predicted"/>
<evidence type="ECO:0000259" key="5">
    <source>
        <dbReference type="PROSITE" id="PS50853"/>
    </source>
</evidence>
<evidence type="ECO:0000313" key="7">
    <source>
        <dbReference type="Proteomes" id="UP000069135"/>
    </source>
</evidence>
<accession>A0A0S1SGC4</accession>
<protein>
    <recommendedName>
        <fullName evidence="5">Fibronectin type-III domain-containing protein</fullName>
    </recommendedName>
</protein>
<dbReference type="Gene3D" id="2.60.40.10">
    <property type="entry name" value="Immunoglobulins"/>
    <property type="match status" value="1"/>
</dbReference>
<dbReference type="STRING" id="1735162.PeribacterB2_0349"/>
<dbReference type="SUPFAM" id="SSF49265">
    <property type="entry name" value="Fibronectin type III"/>
    <property type="match status" value="1"/>
</dbReference>